<keyword evidence="1" id="KW-0812">Transmembrane</keyword>
<proteinExistence type="predicted"/>
<protein>
    <submittedName>
        <fullName evidence="2">Uncharacterized protein</fullName>
    </submittedName>
</protein>
<gene>
    <name evidence="2" type="ORF">HNQ99_002968</name>
</gene>
<accession>A0A840HWD3</accession>
<keyword evidence="1" id="KW-0472">Membrane</keyword>
<dbReference type="AlphaFoldDB" id="A0A840HWD3"/>
<evidence type="ECO:0000256" key="1">
    <source>
        <dbReference type="SAM" id="Phobius"/>
    </source>
</evidence>
<evidence type="ECO:0000313" key="2">
    <source>
        <dbReference type="EMBL" id="MBB4642632.1"/>
    </source>
</evidence>
<name>A0A840HWD3_9SPHN</name>
<keyword evidence="3" id="KW-1185">Reference proteome</keyword>
<sequence>MKVASRRFLYIAVFIVVILSLLFSHWDNARKDRIASWQFKKVCENFPRISHEDLETAKNLAKKIVSDGLDPSDSGSYYIRPLKQQGEIYYTPLRFWRIHIDNLYLEKRPIIYNGKFYFYSKEIIMFKKNRVLFPISFGPEEYTDTCNGSIYDIMGKLGRSE</sequence>
<dbReference type="EMBL" id="JACHOV010000012">
    <property type="protein sequence ID" value="MBB4642632.1"/>
    <property type="molecule type" value="Genomic_DNA"/>
</dbReference>
<evidence type="ECO:0000313" key="3">
    <source>
        <dbReference type="Proteomes" id="UP000575068"/>
    </source>
</evidence>
<organism evidence="2 3">
    <name type="scientific">Rhizorhapis suberifaciens</name>
    <name type="common">corky root of lettuce</name>
    <dbReference type="NCBI Taxonomy" id="13656"/>
    <lineage>
        <taxon>Bacteria</taxon>
        <taxon>Pseudomonadati</taxon>
        <taxon>Pseudomonadota</taxon>
        <taxon>Alphaproteobacteria</taxon>
        <taxon>Sphingomonadales</taxon>
        <taxon>Sphingomonadaceae</taxon>
        <taxon>Rhizorhapis</taxon>
    </lineage>
</organism>
<dbReference type="RefSeq" id="WP_184476897.1">
    <property type="nucleotide sequence ID" value="NZ_JACHOV010000012.1"/>
</dbReference>
<dbReference type="Proteomes" id="UP000575068">
    <property type="component" value="Unassembled WGS sequence"/>
</dbReference>
<reference evidence="2 3" key="1">
    <citation type="submission" date="2020-08" db="EMBL/GenBank/DDBJ databases">
        <title>Genomic Encyclopedia of Type Strains, Phase IV (KMG-IV): sequencing the most valuable type-strain genomes for metagenomic binning, comparative biology and taxonomic classification.</title>
        <authorList>
            <person name="Goeker M."/>
        </authorList>
    </citation>
    <scope>NUCLEOTIDE SEQUENCE [LARGE SCALE GENOMIC DNA]</scope>
    <source>
        <strain evidence="2 3">DSM 7465</strain>
    </source>
</reference>
<feature type="transmembrane region" description="Helical" evidence="1">
    <location>
        <begin position="7"/>
        <end position="26"/>
    </location>
</feature>
<comment type="caution">
    <text evidence="2">The sequence shown here is derived from an EMBL/GenBank/DDBJ whole genome shotgun (WGS) entry which is preliminary data.</text>
</comment>
<keyword evidence="1" id="KW-1133">Transmembrane helix</keyword>